<evidence type="ECO:0000256" key="2">
    <source>
        <dbReference type="ARBA" id="ARBA00022692"/>
    </source>
</evidence>
<dbReference type="InterPro" id="IPR000537">
    <property type="entry name" value="UbiA_prenyltransferase"/>
</dbReference>
<dbReference type="EMBL" id="KL198024">
    <property type="protein sequence ID" value="KDQ17434.1"/>
    <property type="molecule type" value="Genomic_DNA"/>
</dbReference>
<dbReference type="HOGENOM" id="CLU_075132_0_0_1"/>
<protein>
    <recommendedName>
        <fullName evidence="8">UbiA prenyltransferase</fullName>
    </recommendedName>
</protein>
<proteinExistence type="predicted"/>
<accession>A0A067MPG4</accession>
<evidence type="ECO:0000313" key="7">
    <source>
        <dbReference type="Proteomes" id="UP000027195"/>
    </source>
</evidence>
<keyword evidence="4 5" id="KW-0472">Membrane</keyword>
<keyword evidence="3 5" id="KW-1133">Transmembrane helix</keyword>
<dbReference type="STRING" id="930990.A0A067MPG4"/>
<evidence type="ECO:0000256" key="3">
    <source>
        <dbReference type="ARBA" id="ARBA00022989"/>
    </source>
</evidence>
<name>A0A067MPG4_BOTB1</name>
<feature type="transmembrane region" description="Helical" evidence="5">
    <location>
        <begin position="133"/>
        <end position="152"/>
    </location>
</feature>
<feature type="transmembrane region" description="Helical" evidence="5">
    <location>
        <begin position="283"/>
        <end position="302"/>
    </location>
</feature>
<keyword evidence="2 5" id="KW-0812">Transmembrane</keyword>
<evidence type="ECO:0008006" key="8">
    <source>
        <dbReference type="Google" id="ProtNLM"/>
    </source>
</evidence>
<comment type="subcellular location">
    <subcellularLocation>
        <location evidence="1">Membrane</location>
        <topology evidence="1">Multi-pass membrane protein</topology>
    </subcellularLocation>
</comment>
<dbReference type="AlphaFoldDB" id="A0A067MPG4"/>
<dbReference type="Pfam" id="PF01040">
    <property type="entry name" value="UbiA"/>
    <property type="match status" value="1"/>
</dbReference>
<feature type="transmembrane region" description="Helical" evidence="5">
    <location>
        <begin position="258"/>
        <end position="277"/>
    </location>
</feature>
<dbReference type="GO" id="GO:0016765">
    <property type="term" value="F:transferase activity, transferring alkyl or aryl (other than methyl) groups"/>
    <property type="evidence" value="ECO:0007669"/>
    <property type="project" value="InterPro"/>
</dbReference>
<keyword evidence="7" id="KW-1185">Reference proteome</keyword>
<dbReference type="GO" id="GO:0016020">
    <property type="term" value="C:membrane"/>
    <property type="evidence" value="ECO:0007669"/>
    <property type="project" value="UniProtKB-SubCell"/>
</dbReference>
<dbReference type="OrthoDB" id="2753389at2759"/>
<dbReference type="InterPro" id="IPR044878">
    <property type="entry name" value="UbiA_sf"/>
</dbReference>
<feature type="transmembrane region" description="Helical" evidence="5">
    <location>
        <begin position="103"/>
        <end position="126"/>
    </location>
</feature>
<evidence type="ECO:0000256" key="4">
    <source>
        <dbReference type="ARBA" id="ARBA00023136"/>
    </source>
</evidence>
<evidence type="ECO:0000256" key="1">
    <source>
        <dbReference type="ARBA" id="ARBA00004141"/>
    </source>
</evidence>
<reference evidence="7" key="1">
    <citation type="journal article" date="2014" name="Proc. Natl. Acad. Sci. U.S.A.">
        <title>Extensive sampling of basidiomycete genomes demonstrates inadequacy of the white-rot/brown-rot paradigm for wood decay fungi.</title>
        <authorList>
            <person name="Riley R."/>
            <person name="Salamov A.A."/>
            <person name="Brown D.W."/>
            <person name="Nagy L.G."/>
            <person name="Floudas D."/>
            <person name="Held B.W."/>
            <person name="Levasseur A."/>
            <person name="Lombard V."/>
            <person name="Morin E."/>
            <person name="Otillar R."/>
            <person name="Lindquist E.A."/>
            <person name="Sun H."/>
            <person name="LaButti K.M."/>
            <person name="Schmutz J."/>
            <person name="Jabbour D."/>
            <person name="Luo H."/>
            <person name="Baker S.E."/>
            <person name="Pisabarro A.G."/>
            <person name="Walton J.D."/>
            <person name="Blanchette R.A."/>
            <person name="Henrissat B."/>
            <person name="Martin F."/>
            <person name="Cullen D."/>
            <person name="Hibbett D.S."/>
            <person name="Grigoriev I.V."/>
        </authorList>
    </citation>
    <scope>NUCLEOTIDE SEQUENCE [LARGE SCALE GENOMIC DNA]</scope>
    <source>
        <strain evidence="7">FD-172 SS1</strain>
    </source>
</reference>
<feature type="transmembrane region" description="Helical" evidence="5">
    <location>
        <begin position="50"/>
        <end position="71"/>
    </location>
</feature>
<evidence type="ECO:0000256" key="5">
    <source>
        <dbReference type="SAM" id="Phobius"/>
    </source>
</evidence>
<gene>
    <name evidence="6" type="ORF">BOTBODRAFT_30233</name>
</gene>
<dbReference type="Gene3D" id="1.10.357.140">
    <property type="entry name" value="UbiA prenyltransferase"/>
    <property type="match status" value="1"/>
</dbReference>
<organism evidence="6 7">
    <name type="scientific">Botryobasidium botryosum (strain FD-172 SS1)</name>
    <dbReference type="NCBI Taxonomy" id="930990"/>
    <lineage>
        <taxon>Eukaryota</taxon>
        <taxon>Fungi</taxon>
        <taxon>Dikarya</taxon>
        <taxon>Basidiomycota</taxon>
        <taxon>Agaricomycotina</taxon>
        <taxon>Agaricomycetes</taxon>
        <taxon>Cantharellales</taxon>
        <taxon>Botryobasidiaceae</taxon>
        <taxon>Botryobasidium</taxon>
    </lineage>
</organism>
<feature type="transmembrane region" description="Helical" evidence="5">
    <location>
        <begin position="172"/>
        <end position="190"/>
    </location>
</feature>
<dbReference type="InParanoid" id="A0A067MPG4"/>
<sequence>MAQVSSGGAISILVNASRVPGWGFGPILYTIGAIHSRWIAKNTAFPRRTIFFCGLQAALLSFPLCTIVFAVNDVYDYQSDIRNPRKQNQSLEGGVLLPDHHHLVLSAARIFTAIIFLWSFSALVILPPTLSTSCRLQGPLITALLLLFSWQYSSPPFRFKEVPIFDSFSNGMIVWLCWALGYVAGGSALFGDSANKNATKGWFLAFCTTGIHALGAASDIEADIVAEQRTIATVLGERNAAAFSAACFVIASKTVEPMSFVGIYSFVGVIVSLVPIIDPAWTHQTFRAIVYLSILGALGWIVERGSSVVRGRNKA</sequence>
<dbReference type="Proteomes" id="UP000027195">
    <property type="component" value="Unassembled WGS sequence"/>
</dbReference>
<evidence type="ECO:0000313" key="6">
    <source>
        <dbReference type="EMBL" id="KDQ17434.1"/>
    </source>
</evidence>